<evidence type="ECO:0000313" key="5">
    <source>
        <dbReference type="EMBL" id="WHM20825.1"/>
    </source>
</evidence>
<name>A0A063XBU5_BACIU</name>
<reference evidence="4" key="3">
    <citation type="submission" date="2021-03" db="EMBL/GenBank/DDBJ databases">
        <title>Isolation of Bacillus subtilis from fermented food sample.</title>
        <authorList>
            <person name="Lakshmanan V."/>
            <person name="Athira K."/>
            <person name="Rajagopal K."/>
        </authorList>
    </citation>
    <scope>NUCLEOTIDE SEQUENCE</scope>
    <source>
        <strain evidence="4">S1</strain>
    </source>
</reference>
<dbReference type="Pfam" id="PF19785">
    <property type="entry name" value="UPF0738"/>
    <property type="match status" value="1"/>
</dbReference>
<gene>
    <name evidence="2" type="primary">yjbL</name>
    <name evidence="3" type="ORF">B4122_0697</name>
    <name evidence="4" type="ORF">J5227_16715</name>
    <name evidence="5" type="ORF">QL281_18830</name>
</gene>
<evidence type="ECO:0000256" key="1">
    <source>
        <dbReference type="HAMAP-Rule" id="MF_01861"/>
    </source>
</evidence>
<dbReference type="EMBL" id="Z96075">
    <property type="protein sequence ID" value="CAB09519.1"/>
    <property type="molecule type" value="Genomic_DNA"/>
</dbReference>
<dbReference type="RefSeq" id="NP_389041.1">
    <property type="nucleotide sequence ID" value="NC_000964.3"/>
</dbReference>
<dbReference type="InterPro" id="IPR020908">
    <property type="entry name" value="UPF0738"/>
</dbReference>
<proteinExistence type="inferred from homology"/>
<dbReference type="RefSeq" id="WP_003232922.1">
    <property type="nucleotide sequence ID" value="NZ_AP024621.1"/>
</dbReference>
<evidence type="ECO:0000313" key="2">
    <source>
        <dbReference type="EMBL" id="CAB09519.1"/>
    </source>
</evidence>
<reference evidence="2" key="1">
    <citation type="submission" date="1997-06" db="EMBL/GenBank/DDBJ databases">
        <title>Bacillus subtilis, genome sequencing.</title>
        <authorList>
            <person name="Joris B."/>
            <person name="Wanbutt R."/>
            <person name="Lardinois S."/>
            <person name="Brans A."/>
        </authorList>
    </citation>
    <scope>NUCLEOTIDE SEQUENCE</scope>
    <source>
        <strain evidence="2">168</strain>
    </source>
</reference>
<dbReference type="KEGG" id="bsu:BSU11590"/>
<dbReference type="PATRIC" id="fig|1423.167.peg.1578"/>
<reference evidence="3 6" key="2">
    <citation type="submission" date="2015-09" db="EMBL/GenBank/DDBJ databases">
        <title>Spore heat resistance.</title>
        <authorList>
            <person name="Boekhorst J."/>
            <person name="Berendsen E.M."/>
            <person name="Wells-Bennik M.H."/>
            <person name="Kuipers O.P."/>
        </authorList>
    </citation>
    <scope>NUCLEOTIDE SEQUENCE [LARGE SCALE GENOMIC DNA]</scope>
    <source>
        <strain evidence="3 6">B4122</strain>
    </source>
</reference>
<organism evidence="2">
    <name type="scientific">Bacillus subtilis</name>
    <dbReference type="NCBI Taxonomy" id="1423"/>
    <lineage>
        <taxon>Bacteria</taxon>
        <taxon>Bacillati</taxon>
        <taxon>Bacillota</taxon>
        <taxon>Bacilli</taxon>
        <taxon>Bacillales</taxon>
        <taxon>Bacillaceae</taxon>
        <taxon>Bacillus</taxon>
    </lineage>
</organism>
<dbReference type="AlphaFoldDB" id="A0A063XBU5"/>
<sequence length="122" mass="14059">MQNRIEILNATLSDDQLRLACQTEGNEAERKPSGQMLVDSDHFAFVYILELADSFEYVIIKEHVWPELKQAHAQKIPVVLEAGDQTIELAGLHEELEYLLENIKDNANYGEEMEEKVKRVFL</sequence>
<evidence type="ECO:0000313" key="4">
    <source>
        <dbReference type="EMBL" id="MBO3795905.1"/>
    </source>
</evidence>
<dbReference type="Proteomes" id="UP000076442">
    <property type="component" value="Unassembled WGS sequence"/>
</dbReference>
<comment type="similarity">
    <text evidence="1">Belongs to the UPF0738 family.</text>
</comment>
<accession>A0A063XBU5</accession>
<evidence type="ECO:0000313" key="6">
    <source>
        <dbReference type="Proteomes" id="UP000076442"/>
    </source>
</evidence>
<dbReference type="GeneID" id="939376"/>
<protein>
    <recommendedName>
        <fullName evidence="1">UPF0738 protein B4122_0697</fullName>
    </recommendedName>
</protein>
<dbReference type="EMBL" id="JAGFPW010000017">
    <property type="protein sequence ID" value="MBO3795905.1"/>
    <property type="molecule type" value="Genomic_DNA"/>
</dbReference>
<dbReference type="Proteomes" id="UP000665181">
    <property type="component" value="Unassembled WGS sequence"/>
</dbReference>
<reference evidence="5" key="4">
    <citation type="submission" date="2023-05" db="EMBL/GenBank/DDBJ databases">
        <title>Complete genome sequence of Bacillus subtilis SRCM117797 isolated from Soybean paste.</title>
        <authorList>
            <person name="Abraha H.B."/>
            <person name="Kim K.-P."/>
            <person name="Ryu M.-S."/>
            <person name="Jeong D.-Y."/>
        </authorList>
    </citation>
    <scope>NUCLEOTIDE SEQUENCE</scope>
    <source>
        <strain evidence="5">SRCM117797</strain>
    </source>
</reference>
<dbReference type="EMBL" id="LJZV01000002">
    <property type="protein sequence ID" value="KZD94940.1"/>
    <property type="molecule type" value="Genomic_DNA"/>
</dbReference>
<dbReference type="EMBL" id="CP125292">
    <property type="protein sequence ID" value="WHM20825.1"/>
    <property type="molecule type" value="Genomic_DNA"/>
</dbReference>
<evidence type="ECO:0000313" key="3">
    <source>
        <dbReference type="EMBL" id="KZD94940.1"/>
    </source>
</evidence>
<dbReference type="HAMAP" id="MF_01861">
    <property type="entry name" value="UPF0738"/>
    <property type="match status" value="1"/>
</dbReference>
<dbReference type="Proteomes" id="UP001229422">
    <property type="component" value="Chromosome"/>
</dbReference>